<gene>
    <name evidence="1" type="ordered locus">Minf_1061</name>
</gene>
<accession>B3DUW3</accession>
<name>B3DUW3_METI4</name>
<reference evidence="1 2" key="1">
    <citation type="journal article" date="2008" name="Biol. Direct">
        <title>Complete genome sequence of the extremely acidophilic methanotroph isolate V4, Methylacidiphilum infernorum, a representative of the bacterial phylum Verrucomicrobia.</title>
        <authorList>
            <person name="Hou S."/>
            <person name="Makarova K.S."/>
            <person name="Saw J.H."/>
            <person name="Senin P."/>
            <person name="Ly B.V."/>
            <person name="Zhou Z."/>
            <person name="Ren Y."/>
            <person name="Wang J."/>
            <person name="Galperin M.Y."/>
            <person name="Omelchenko M.V."/>
            <person name="Wolf Y.I."/>
            <person name="Yutin N."/>
            <person name="Koonin E.V."/>
            <person name="Stott M.B."/>
            <person name="Mountain B.W."/>
            <person name="Crowe M.A."/>
            <person name="Smirnova A.V."/>
            <person name="Dunfield P.F."/>
            <person name="Feng L."/>
            <person name="Wang L."/>
            <person name="Alam M."/>
        </authorList>
    </citation>
    <scope>NUCLEOTIDE SEQUENCE [LARGE SCALE GENOMIC DNA]</scope>
    <source>
        <strain evidence="2">Isolate V4</strain>
    </source>
</reference>
<dbReference type="KEGG" id="min:Minf_1061"/>
<sequence>MFAVCYLKELWLPSFAKSFCVMEKGSKSFLFCSWGVSLLLSLNFKDQRRVNLLAF</sequence>
<evidence type="ECO:0000313" key="1">
    <source>
        <dbReference type="EMBL" id="ACD83116.1"/>
    </source>
</evidence>
<dbReference type="HOGENOM" id="CLU_3027092_0_0_0"/>
<dbReference type="Proteomes" id="UP000009149">
    <property type="component" value="Chromosome"/>
</dbReference>
<dbReference type="AlphaFoldDB" id="B3DUW3"/>
<dbReference type="EMBL" id="CP000975">
    <property type="protein sequence ID" value="ACD83116.1"/>
    <property type="molecule type" value="Genomic_DNA"/>
</dbReference>
<protein>
    <submittedName>
        <fullName evidence="1">Uncharacterized protein</fullName>
    </submittedName>
</protein>
<proteinExistence type="predicted"/>
<evidence type="ECO:0000313" key="2">
    <source>
        <dbReference type="Proteomes" id="UP000009149"/>
    </source>
</evidence>
<organism evidence="1 2">
    <name type="scientific">Methylacidiphilum infernorum (isolate V4)</name>
    <name type="common">Methylokorus infernorum (strain V4)</name>
    <dbReference type="NCBI Taxonomy" id="481448"/>
    <lineage>
        <taxon>Bacteria</taxon>
        <taxon>Pseudomonadati</taxon>
        <taxon>Verrucomicrobiota</taxon>
        <taxon>Methylacidiphilae</taxon>
        <taxon>Methylacidiphilales</taxon>
        <taxon>Methylacidiphilaceae</taxon>
        <taxon>Methylacidiphilum (ex Ratnadevi et al. 2023)</taxon>
    </lineage>
</organism>
<dbReference type="STRING" id="481448.Minf_1061"/>